<proteinExistence type="predicted"/>
<name>A0A9D1KAA1_9FIRM</name>
<dbReference type="SMART" id="SM00635">
    <property type="entry name" value="BID_2"/>
    <property type="match status" value="2"/>
</dbReference>
<keyword evidence="1" id="KW-1133">Transmembrane helix</keyword>
<feature type="domain" description="BIG2" evidence="2">
    <location>
        <begin position="86"/>
        <end position="162"/>
    </location>
</feature>
<dbReference type="InterPro" id="IPR008964">
    <property type="entry name" value="Invasin/intimin_cell_adhesion"/>
</dbReference>
<evidence type="ECO:0000313" key="4">
    <source>
        <dbReference type="Proteomes" id="UP000886893"/>
    </source>
</evidence>
<protein>
    <submittedName>
        <fullName evidence="3">VanZ family protein</fullName>
    </submittedName>
</protein>
<feature type="non-terminal residue" evidence="3">
    <location>
        <position position="1"/>
    </location>
</feature>
<dbReference type="Gene3D" id="2.60.40.1080">
    <property type="match status" value="2"/>
</dbReference>
<dbReference type="InterPro" id="IPR003343">
    <property type="entry name" value="Big_2"/>
</dbReference>
<dbReference type="Proteomes" id="UP000886893">
    <property type="component" value="Unassembled WGS sequence"/>
</dbReference>
<evidence type="ECO:0000259" key="2">
    <source>
        <dbReference type="SMART" id="SM00635"/>
    </source>
</evidence>
<feature type="transmembrane region" description="Helical" evidence="1">
    <location>
        <begin position="312"/>
        <end position="332"/>
    </location>
</feature>
<feature type="transmembrane region" description="Helical" evidence="1">
    <location>
        <begin position="352"/>
        <end position="374"/>
    </location>
</feature>
<accession>A0A9D1KAA1</accession>
<reference evidence="3" key="1">
    <citation type="submission" date="2020-10" db="EMBL/GenBank/DDBJ databases">
        <authorList>
            <person name="Gilroy R."/>
        </authorList>
    </citation>
    <scope>NUCLEOTIDE SEQUENCE</scope>
    <source>
        <strain evidence="3">14508</strain>
    </source>
</reference>
<sequence length="391" mass="44441">DIKQAQDATYKELNWELIPIEGEDIARLELTENGNQYRNLVIINEGVFDIKVSICTPILQSHIDKTIRFYVAHEDLSIFQITNIEDASHPEIILDNYNMYKNTSIPLGIYTNQNYTRLLLQYSSSNPQVATISSDGLLTAKNCGSSTIRVTNLYNQEEVCFQLTVYNRLSLAESNTYTLSGNTLKKIGENKYQFTNGNSISLTIHYAEDATYKSVTFQSSNEKVATIGADGIITPHQVGTTTITVTYTDGFSVETPFEFTIDLKIVKKPLITDIQSFTSFIRKALGHFGVFFILGIFSLFTYALFFKKRQWLYSIPIHFASGYFIAVLSEFIQLYVPGRGGAYKDVMIDYSGYLLSTFFIIFIYLLIFTCKYFIQKKKNKPMPLEKEGAES</sequence>
<keyword evidence="1" id="KW-0812">Transmembrane</keyword>
<organism evidence="3 4">
    <name type="scientific">Candidatus Caccosoma faecigallinarum</name>
    <dbReference type="NCBI Taxonomy" id="2840720"/>
    <lineage>
        <taxon>Bacteria</taxon>
        <taxon>Bacillati</taxon>
        <taxon>Bacillota</taxon>
        <taxon>Bacillota incertae sedis</taxon>
        <taxon>Candidatus Caccosoma</taxon>
    </lineage>
</organism>
<dbReference type="SUPFAM" id="SSF49373">
    <property type="entry name" value="Invasin/intimin cell-adhesion fragments"/>
    <property type="match status" value="2"/>
</dbReference>
<dbReference type="AlphaFoldDB" id="A0A9D1KAA1"/>
<feature type="domain" description="BIG2" evidence="2">
    <location>
        <begin position="181"/>
        <end position="256"/>
    </location>
</feature>
<feature type="transmembrane region" description="Helical" evidence="1">
    <location>
        <begin position="284"/>
        <end position="305"/>
    </location>
</feature>
<comment type="caution">
    <text evidence="3">The sequence shown here is derived from an EMBL/GenBank/DDBJ whole genome shotgun (WGS) entry which is preliminary data.</text>
</comment>
<keyword evidence="1" id="KW-0472">Membrane</keyword>
<gene>
    <name evidence="3" type="primary">vanZ</name>
    <name evidence="3" type="ORF">IAD04_03460</name>
</gene>
<dbReference type="Pfam" id="PF02368">
    <property type="entry name" value="Big_2"/>
    <property type="match status" value="2"/>
</dbReference>
<reference evidence="3" key="2">
    <citation type="journal article" date="2021" name="PeerJ">
        <title>Extensive microbial diversity within the chicken gut microbiome revealed by metagenomics and culture.</title>
        <authorList>
            <person name="Gilroy R."/>
            <person name="Ravi A."/>
            <person name="Getino M."/>
            <person name="Pursley I."/>
            <person name="Horton D.L."/>
            <person name="Alikhan N.F."/>
            <person name="Baker D."/>
            <person name="Gharbi K."/>
            <person name="Hall N."/>
            <person name="Watson M."/>
            <person name="Adriaenssens E.M."/>
            <person name="Foster-Nyarko E."/>
            <person name="Jarju S."/>
            <person name="Secka A."/>
            <person name="Antonio M."/>
            <person name="Oren A."/>
            <person name="Chaudhuri R.R."/>
            <person name="La Ragione R."/>
            <person name="Hildebrand F."/>
            <person name="Pallen M.J."/>
        </authorList>
    </citation>
    <scope>NUCLEOTIDE SEQUENCE</scope>
    <source>
        <strain evidence="3">14508</strain>
    </source>
</reference>
<dbReference type="NCBIfam" id="NF037970">
    <property type="entry name" value="vanZ_1"/>
    <property type="match status" value="1"/>
</dbReference>
<evidence type="ECO:0000256" key="1">
    <source>
        <dbReference type="SAM" id="Phobius"/>
    </source>
</evidence>
<dbReference type="EMBL" id="DVKI01000109">
    <property type="protein sequence ID" value="HIT17423.1"/>
    <property type="molecule type" value="Genomic_DNA"/>
</dbReference>
<evidence type="ECO:0000313" key="3">
    <source>
        <dbReference type="EMBL" id="HIT17423.1"/>
    </source>
</evidence>